<reference evidence="10 11" key="1">
    <citation type="submission" date="2015-10" db="EMBL/GenBank/DDBJ databases">
        <title>Metagenome-Assembled Genomes uncover a global brackish microbiome.</title>
        <authorList>
            <person name="Hugerth L.W."/>
            <person name="Larsson J."/>
            <person name="Alneberg J."/>
            <person name="Lindh M.V."/>
            <person name="Legrand C."/>
            <person name="Pinhassi J."/>
            <person name="Andersson A.F."/>
        </authorList>
    </citation>
    <scope>NUCLEOTIDE SEQUENCE [LARGE SCALE GENOMIC DNA]</scope>
    <source>
        <strain evidence="10">BACL15 MAG-120823-bin78</strain>
    </source>
</reference>
<evidence type="ECO:0000313" key="10">
    <source>
        <dbReference type="EMBL" id="KRO35333.1"/>
    </source>
</evidence>
<dbReference type="Gene3D" id="3.40.50.300">
    <property type="entry name" value="P-loop containing nucleotide triphosphate hydrolases"/>
    <property type="match status" value="1"/>
</dbReference>
<keyword evidence="8" id="KW-0472">Membrane</keyword>
<dbReference type="PANTHER" id="PTHR43166">
    <property type="entry name" value="AMINO ACID IMPORT ATP-BINDING PROTEIN"/>
    <property type="match status" value="1"/>
</dbReference>
<comment type="similarity">
    <text evidence="2">Belongs to the ABC transporter superfamily.</text>
</comment>
<comment type="subcellular location">
    <subcellularLocation>
        <location evidence="1">Cell membrane</location>
        <topology evidence="1">Peripheral membrane protein</topology>
    </subcellularLocation>
</comment>
<evidence type="ECO:0000256" key="7">
    <source>
        <dbReference type="ARBA" id="ARBA00022970"/>
    </source>
</evidence>
<dbReference type="GO" id="GO:0016887">
    <property type="term" value="F:ATP hydrolysis activity"/>
    <property type="evidence" value="ECO:0007669"/>
    <property type="project" value="InterPro"/>
</dbReference>
<evidence type="ECO:0000256" key="8">
    <source>
        <dbReference type="ARBA" id="ARBA00023136"/>
    </source>
</evidence>
<dbReference type="CDD" id="cd03262">
    <property type="entry name" value="ABC_HisP_GlnQ"/>
    <property type="match status" value="1"/>
</dbReference>
<dbReference type="InterPro" id="IPR003439">
    <property type="entry name" value="ABC_transporter-like_ATP-bd"/>
</dbReference>
<dbReference type="PROSITE" id="PS50893">
    <property type="entry name" value="ABC_TRANSPORTER_2"/>
    <property type="match status" value="1"/>
</dbReference>
<evidence type="ECO:0000256" key="6">
    <source>
        <dbReference type="ARBA" id="ARBA00022840"/>
    </source>
</evidence>
<protein>
    <submittedName>
        <fullName evidence="10">Peptide ABC transporter ATP-binding protein</fullName>
    </submittedName>
</protein>
<dbReference type="GO" id="GO:0015424">
    <property type="term" value="F:ABC-type amino acid transporter activity"/>
    <property type="evidence" value="ECO:0007669"/>
    <property type="project" value="InterPro"/>
</dbReference>
<evidence type="ECO:0000256" key="3">
    <source>
        <dbReference type="ARBA" id="ARBA00022448"/>
    </source>
</evidence>
<name>A0A0R2PBL9_9ACTN</name>
<dbReference type="InterPro" id="IPR003593">
    <property type="entry name" value="AAA+_ATPase"/>
</dbReference>
<dbReference type="Pfam" id="PF00005">
    <property type="entry name" value="ABC_tran"/>
    <property type="match status" value="1"/>
</dbReference>
<dbReference type="PIRSF" id="PIRSF039085">
    <property type="entry name" value="ABC_ATPase_HisP"/>
    <property type="match status" value="1"/>
</dbReference>
<comment type="caution">
    <text evidence="10">The sequence shown here is derived from an EMBL/GenBank/DDBJ whole genome shotgun (WGS) entry which is preliminary data.</text>
</comment>
<dbReference type="InterPro" id="IPR030679">
    <property type="entry name" value="ABC_ATPase_HisP-typ"/>
</dbReference>
<evidence type="ECO:0000256" key="5">
    <source>
        <dbReference type="ARBA" id="ARBA00022741"/>
    </source>
</evidence>
<accession>A0A0R2PBL9</accession>
<evidence type="ECO:0000256" key="4">
    <source>
        <dbReference type="ARBA" id="ARBA00022475"/>
    </source>
</evidence>
<feature type="domain" description="ABC transporter" evidence="9">
    <location>
        <begin position="5"/>
        <end position="239"/>
    </location>
</feature>
<organism evidence="10 11">
    <name type="scientific">Actinobacteria bacterium BACL15 MAG-120823-bin78</name>
    <dbReference type="NCBI Taxonomy" id="1655563"/>
    <lineage>
        <taxon>Bacteria</taxon>
        <taxon>Bacillati</taxon>
        <taxon>Actinomycetota</taxon>
        <taxon>Actinomycetes</taxon>
        <taxon>Actinomycetes incertae sedis</taxon>
        <taxon>ac1 cluster</taxon>
    </lineage>
</organism>
<evidence type="ECO:0000259" key="9">
    <source>
        <dbReference type="PROSITE" id="PS50893"/>
    </source>
</evidence>
<dbReference type="Proteomes" id="UP000052955">
    <property type="component" value="Unassembled WGS sequence"/>
</dbReference>
<dbReference type="SUPFAM" id="SSF52540">
    <property type="entry name" value="P-loop containing nucleoside triphosphate hydrolases"/>
    <property type="match status" value="1"/>
</dbReference>
<keyword evidence="5" id="KW-0547">Nucleotide-binding</keyword>
<dbReference type="EMBL" id="LIAN01000328">
    <property type="protein sequence ID" value="KRO35333.1"/>
    <property type="molecule type" value="Genomic_DNA"/>
</dbReference>
<keyword evidence="3" id="KW-0813">Transport</keyword>
<evidence type="ECO:0000256" key="1">
    <source>
        <dbReference type="ARBA" id="ARBA00004202"/>
    </source>
</evidence>
<keyword evidence="4" id="KW-1003">Cell membrane</keyword>
<dbReference type="PROSITE" id="PS00211">
    <property type="entry name" value="ABC_TRANSPORTER_1"/>
    <property type="match status" value="1"/>
</dbReference>
<sequence length="248" mass="27403">MRNVLELVNIRKSFGAELVLNDLSLTVPEHTATVLIGASGSGKSTLLRCINLLESIDDGQIFLDGQEISDPHINVDDVRRRLGMVFQSFNLFPHKTVLENITLSPIKVHGKSKDEANAHAMHLLKRFDLADKADQYPDRLSGGQQQRVAIIRSLAVSPRLLLLDEVTSALDPVLVNEVLTAVRDLKSDGMTMVLATHEMGFATQVADEVCFLESGNIVERGSAEQVLHNPQNPKTQEFLKRVHQAGRL</sequence>
<dbReference type="InterPro" id="IPR017871">
    <property type="entry name" value="ABC_transporter-like_CS"/>
</dbReference>
<keyword evidence="7" id="KW-0029">Amino-acid transport</keyword>
<dbReference type="InterPro" id="IPR027417">
    <property type="entry name" value="P-loop_NTPase"/>
</dbReference>
<proteinExistence type="inferred from homology"/>
<dbReference type="SMART" id="SM00382">
    <property type="entry name" value="AAA"/>
    <property type="match status" value="1"/>
</dbReference>
<dbReference type="GO" id="GO:0005886">
    <property type="term" value="C:plasma membrane"/>
    <property type="evidence" value="ECO:0007669"/>
    <property type="project" value="UniProtKB-SubCell"/>
</dbReference>
<gene>
    <name evidence="10" type="ORF">ABR55_00220</name>
</gene>
<dbReference type="AlphaFoldDB" id="A0A0R2PBL9"/>
<dbReference type="GO" id="GO:0005524">
    <property type="term" value="F:ATP binding"/>
    <property type="evidence" value="ECO:0007669"/>
    <property type="project" value="UniProtKB-KW"/>
</dbReference>
<evidence type="ECO:0000256" key="2">
    <source>
        <dbReference type="ARBA" id="ARBA00005417"/>
    </source>
</evidence>
<keyword evidence="6 10" id="KW-0067">ATP-binding</keyword>
<dbReference type="PANTHER" id="PTHR43166:SF9">
    <property type="entry name" value="GLUTAMATE_ASPARTATE IMPORT ATP-BINDING PROTEIN GLTL"/>
    <property type="match status" value="1"/>
</dbReference>
<dbReference type="InterPro" id="IPR050086">
    <property type="entry name" value="MetN_ABC_transporter-like"/>
</dbReference>
<evidence type="ECO:0000313" key="11">
    <source>
        <dbReference type="Proteomes" id="UP000052955"/>
    </source>
</evidence>